<dbReference type="PANTHER" id="PTHR46865">
    <property type="entry name" value="OXIDOREDUCTASE-RELATED"/>
    <property type="match status" value="1"/>
</dbReference>
<keyword evidence="3" id="KW-0560">Oxidoreductase</keyword>
<dbReference type="Proteomes" id="UP000185725">
    <property type="component" value="Unassembled WGS sequence"/>
</dbReference>
<reference evidence="3 5" key="2">
    <citation type="submission" date="2018-06" db="EMBL/GenBank/DDBJ databases">
        <authorList>
            <consortium name="Pathogen Informatics"/>
            <person name="Doyle S."/>
        </authorList>
    </citation>
    <scope>NUCLEOTIDE SEQUENCE [LARGE SCALE GENOMIC DNA]</scope>
    <source>
        <strain evidence="3 5">NCTC13560</strain>
    </source>
</reference>
<dbReference type="PRINTS" id="PR00420">
    <property type="entry name" value="RNGMNOXGNASE"/>
</dbReference>
<reference evidence="2 4" key="1">
    <citation type="submission" date="2017-01" db="EMBL/GenBank/DDBJ databases">
        <authorList>
            <person name="Varghese N."/>
            <person name="Submissions S."/>
        </authorList>
    </citation>
    <scope>NUCLEOTIDE SEQUENCE [LARGE SCALE GENOMIC DNA]</scope>
    <source>
        <strain evidence="2 4">ATCC 27950</strain>
    </source>
</reference>
<evidence type="ECO:0000313" key="3">
    <source>
        <dbReference type="EMBL" id="SUX41610.1"/>
    </source>
</evidence>
<gene>
    <name evidence="3" type="primary">xlnD_1</name>
    <name evidence="3" type="ORF">NCTC13560_00410</name>
    <name evidence="2" type="ORF">SAMN05421682_10630</name>
</gene>
<dbReference type="SUPFAM" id="SSF51905">
    <property type="entry name" value="FAD/NAD(P)-binding domain"/>
    <property type="match status" value="1"/>
</dbReference>
<dbReference type="AlphaFoldDB" id="A0A381F4W8"/>
<protein>
    <submittedName>
        <fullName evidence="2">2-polyprenyl-6-methoxyphenol hydroxylase</fullName>
    </submittedName>
    <submittedName>
        <fullName evidence="3">3-hydroxybenzoate 6-hydroxylase 1</fullName>
        <ecNumber evidence="3">1.14.13.24</ecNumber>
    </submittedName>
</protein>
<dbReference type="OrthoDB" id="9766816at2"/>
<dbReference type="GeneID" id="303675166"/>
<dbReference type="Pfam" id="PF01494">
    <property type="entry name" value="FAD_binding_3"/>
    <property type="match status" value="1"/>
</dbReference>
<evidence type="ECO:0000313" key="2">
    <source>
        <dbReference type="EMBL" id="SIQ54085.1"/>
    </source>
</evidence>
<feature type="domain" description="FAD-binding" evidence="1">
    <location>
        <begin position="4"/>
        <end position="307"/>
    </location>
</feature>
<sequence length="390" mass="43448">MRKNILISGGGIAGLTAAKLLSTQGHQVTVIDRASSFAKSGFLISLKSFGVRIMEELGLTAELQAVSSPSEFVSFLEKDGQVIQHISYEKMNENIERSVLISRGQLHNVLYDCLKGQINVFFNTTISKLTSIGERTEVVLSDGREMEADIIIISEGLRSSTRERYFTNARIVDFNTLYMGGRLQIEHSCNVGDFKIYIDVNKMLSIYPIANNEIAIQCYIHHKGDLATMKERPAELLYRSFGHYGIEVTDLLNRFAEEGMMFIDKMGMVDAPDLVNGNMVLLGDAGYCPTALSGMGASLSIYGAKALSHFINKTPDDLRSAFNNYNGLMQPIIHKFQSNARNNATSFIPADEQQLHQFINTFRAASDIELKKIMTDPIILTEDQLNFKIS</sequence>
<dbReference type="KEGG" id="cil:EG358_15785"/>
<dbReference type="EMBL" id="FTMF01000006">
    <property type="protein sequence ID" value="SIQ54085.1"/>
    <property type="molecule type" value="Genomic_DNA"/>
</dbReference>
<dbReference type="InterPro" id="IPR002938">
    <property type="entry name" value="FAD-bd"/>
</dbReference>
<dbReference type="GO" id="GO:0018669">
    <property type="term" value="F:3-hydroxybenzoate 6-monooxygenase activity"/>
    <property type="evidence" value="ECO:0007669"/>
    <property type="project" value="UniProtKB-EC"/>
</dbReference>
<dbReference type="Proteomes" id="UP000255231">
    <property type="component" value="Unassembled WGS sequence"/>
</dbReference>
<dbReference type="InterPro" id="IPR036188">
    <property type="entry name" value="FAD/NAD-bd_sf"/>
</dbReference>
<proteinExistence type="predicted"/>
<name>A0A381F4W8_9FLAO</name>
<organism evidence="3 5">
    <name type="scientific">Chryseobacterium indoltheticum</name>
    <dbReference type="NCBI Taxonomy" id="254"/>
    <lineage>
        <taxon>Bacteria</taxon>
        <taxon>Pseudomonadati</taxon>
        <taxon>Bacteroidota</taxon>
        <taxon>Flavobacteriia</taxon>
        <taxon>Flavobacteriales</taxon>
        <taxon>Weeksellaceae</taxon>
        <taxon>Chryseobacterium group</taxon>
        <taxon>Chryseobacterium</taxon>
    </lineage>
</organism>
<dbReference type="RefSeq" id="WP_076560527.1">
    <property type="nucleotide sequence ID" value="NZ_CP033929.1"/>
</dbReference>
<dbReference type="EMBL" id="UFVS01000001">
    <property type="protein sequence ID" value="SUX41610.1"/>
    <property type="molecule type" value="Genomic_DNA"/>
</dbReference>
<evidence type="ECO:0000259" key="1">
    <source>
        <dbReference type="Pfam" id="PF01494"/>
    </source>
</evidence>
<dbReference type="GO" id="GO:0071949">
    <property type="term" value="F:FAD binding"/>
    <property type="evidence" value="ECO:0007669"/>
    <property type="project" value="InterPro"/>
</dbReference>
<keyword evidence="4" id="KW-1185">Reference proteome</keyword>
<dbReference type="Gene3D" id="3.50.50.60">
    <property type="entry name" value="FAD/NAD(P)-binding domain"/>
    <property type="match status" value="1"/>
</dbReference>
<dbReference type="InterPro" id="IPR051704">
    <property type="entry name" value="FAD_aromatic-hydroxylase"/>
</dbReference>
<dbReference type="EC" id="1.14.13.24" evidence="3"/>
<accession>A0A381F4W8</accession>
<evidence type="ECO:0000313" key="5">
    <source>
        <dbReference type="Proteomes" id="UP000255231"/>
    </source>
</evidence>
<evidence type="ECO:0000313" key="4">
    <source>
        <dbReference type="Proteomes" id="UP000185725"/>
    </source>
</evidence>